<reference evidence="4" key="1">
    <citation type="journal article" date="2022" name="Int. J. Syst. Evol. Microbiol.">
        <title>Anaeromyxobacter oryzae sp. nov., Anaeromyxobacter diazotrophicus sp. nov. and Anaeromyxobacter paludicola sp. nov., isolated from paddy soils.</title>
        <authorList>
            <person name="Itoh H."/>
            <person name="Xu Z."/>
            <person name="Mise K."/>
            <person name="Masuda Y."/>
            <person name="Ushijima N."/>
            <person name="Hayakawa C."/>
            <person name="Shiratori Y."/>
            <person name="Senoo K."/>
        </authorList>
    </citation>
    <scope>NUCLEOTIDE SEQUENCE [LARGE SCALE GENOMIC DNA]</scope>
    <source>
        <strain evidence="4">Red232</strain>
    </source>
</reference>
<keyword evidence="1" id="KW-1133">Transmembrane helix</keyword>
<dbReference type="RefSeq" id="WP_248353192.1">
    <property type="nucleotide sequence ID" value="NZ_AP025591.1"/>
</dbReference>
<sequence length="363" mass="39405">MTPTALRVRFPHDDGFHSDLKRGVAAYFERTGRLPHGGRAMHVKTAAILGWFAASYGLLLAVGGASAWLAVGLTVSLALATAGIGFAVMHDANHGAYSRSPRVNRAVGLALDFIGASSYVWRFKHNVQHHTYANVAGQDADIDAEPFLRLSSAQRRRALHRWQGGYAWLLYGVLALKWWLVDDVVDLVRGTIGGHPYPRPRGRELLAVFAGKVTFVCWALVVPLLIHRSAWPLALFVLGAFVLGVVMSAVFQLAHAVSGAEFQAPGGDGRMPTGWAEHQVRSTVDFAPSSRVLAWYLGGLNFQVEHHLFPGVCHVHYPALAATVEETCRAHGIPYRALPSLRAAISAHHRHLRALGAPALAEA</sequence>
<dbReference type="EMBL" id="AP025591">
    <property type="protein sequence ID" value="BDG04727.1"/>
    <property type="molecule type" value="Genomic_DNA"/>
</dbReference>
<accession>A0ABM7WYW2</accession>
<organism evidence="3 4">
    <name type="scientific">Anaeromyxobacter oryzae</name>
    <dbReference type="NCBI Taxonomy" id="2918170"/>
    <lineage>
        <taxon>Bacteria</taxon>
        <taxon>Pseudomonadati</taxon>
        <taxon>Myxococcota</taxon>
        <taxon>Myxococcia</taxon>
        <taxon>Myxococcales</taxon>
        <taxon>Cystobacterineae</taxon>
        <taxon>Anaeromyxobacteraceae</taxon>
        <taxon>Anaeromyxobacter</taxon>
    </lineage>
</organism>
<feature type="transmembrane region" description="Helical" evidence="1">
    <location>
        <begin position="205"/>
        <end position="226"/>
    </location>
</feature>
<evidence type="ECO:0000259" key="2">
    <source>
        <dbReference type="Pfam" id="PF00487"/>
    </source>
</evidence>
<keyword evidence="4" id="KW-1185">Reference proteome</keyword>
<feature type="transmembrane region" description="Helical" evidence="1">
    <location>
        <begin position="68"/>
        <end position="89"/>
    </location>
</feature>
<dbReference type="CDD" id="cd03506">
    <property type="entry name" value="Delta6-FADS-like"/>
    <property type="match status" value="1"/>
</dbReference>
<protein>
    <submittedName>
        <fullName evidence="3">Fatty acid desaturase</fullName>
    </submittedName>
</protein>
<evidence type="ECO:0000313" key="3">
    <source>
        <dbReference type="EMBL" id="BDG04727.1"/>
    </source>
</evidence>
<proteinExistence type="predicted"/>
<feature type="domain" description="Fatty acid desaturase" evidence="2">
    <location>
        <begin position="67"/>
        <end position="337"/>
    </location>
</feature>
<feature type="transmembrane region" description="Helical" evidence="1">
    <location>
        <begin position="165"/>
        <end position="181"/>
    </location>
</feature>
<evidence type="ECO:0000256" key="1">
    <source>
        <dbReference type="SAM" id="Phobius"/>
    </source>
</evidence>
<dbReference type="InterPro" id="IPR005804">
    <property type="entry name" value="FA_desaturase_dom"/>
</dbReference>
<feature type="transmembrane region" description="Helical" evidence="1">
    <location>
        <begin position="233"/>
        <end position="254"/>
    </location>
</feature>
<dbReference type="Proteomes" id="UP001162891">
    <property type="component" value="Chromosome"/>
</dbReference>
<name>A0ABM7WYW2_9BACT</name>
<keyword evidence="1" id="KW-0812">Transmembrane</keyword>
<dbReference type="InterPro" id="IPR012171">
    <property type="entry name" value="Fatty_acid_desaturase"/>
</dbReference>
<gene>
    <name evidence="3" type="ORF">AMOR_37230</name>
</gene>
<keyword evidence="1" id="KW-0472">Membrane</keyword>
<dbReference type="PANTHER" id="PTHR19353:SF19">
    <property type="entry name" value="DELTA(5) FATTY ACID DESATURASE C-RELATED"/>
    <property type="match status" value="1"/>
</dbReference>
<feature type="transmembrane region" description="Helical" evidence="1">
    <location>
        <begin position="43"/>
        <end position="62"/>
    </location>
</feature>
<dbReference type="Pfam" id="PF00487">
    <property type="entry name" value="FA_desaturase"/>
    <property type="match status" value="1"/>
</dbReference>
<evidence type="ECO:0000313" key="4">
    <source>
        <dbReference type="Proteomes" id="UP001162891"/>
    </source>
</evidence>
<dbReference type="PIRSF" id="PIRSF015921">
    <property type="entry name" value="FA_sphinglp_des"/>
    <property type="match status" value="1"/>
</dbReference>
<dbReference type="PANTHER" id="PTHR19353">
    <property type="entry name" value="FATTY ACID DESATURASE 2"/>
    <property type="match status" value="1"/>
</dbReference>